<accession>A0ABM8VV04</accession>
<reference evidence="1 2" key="1">
    <citation type="submission" date="2021-06" db="EMBL/GenBank/DDBJ databases">
        <authorList>
            <person name="Criscuolo A."/>
        </authorList>
    </citation>
    <scope>NUCLEOTIDE SEQUENCE [LARGE SCALE GENOMIC DNA]</scope>
    <source>
        <strain evidence="2">CIP 111802</strain>
    </source>
</reference>
<keyword evidence="2" id="KW-1185">Reference proteome</keyword>
<sequence>MKQLNKNDLIELVRKIMNAKGTEEEIDNMIEILKQNVPHPQVSDLIFWNKVELTPEQVIELALSYKPIQL</sequence>
<evidence type="ECO:0008006" key="3">
    <source>
        <dbReference type="Google" id="ProtNLM"/>
    </source>
</evidence>
<comment type="caution">
    <text evidence="1">The sequence shown here is derived from an EMBL/GenBank/DDBJ whole genome shotgun (WGS) entry which is preliminary data.</text>
</comment>
<gene>
    <name evidence="1" type="ORF">PAECIP111802_07267</name>
</gene>
<protein>
    <recommendedName>
        <fullName evidence="3">Bacteriocin immunity protein</fullName>
    </recommendedName>
</protein>
<evidence type="ECO:0000313" key="1">
    <source>
        <dbReference type="EMBL" id="CAG7659013.1"/>
    </source>
</evidence>
<dbReference type="Pfam" id="PF01320">
    <property type="entry name" value="Colicin_Pyocin"/>
    <property type="match status" value="1"/>
</dbReference>
<dbReference type="RefSeq" id="WP_218103384.1">
    <property type="nucleotide sequence ID" value="NZ_CAJVCE010000054.1"/>
</dbReference>
<evidence type="ECO:0000313" key="2">
    <source>
        <dbReference type="Proteomes" id="UP000730618"/>
    </source>
</evidence>
<dbReference type="Proteomes" id="UP000730618">
    <property type="component" value="Unassembled WGS sequence"/>
</dbReference>
<organism evidence="1 2">
    <name type="scientific">Paenibacillus allorhizosphaerae</name>
    <dbReference type="NCBI Taxonomy" id="2849866"/>
    <lineage>
        <taxon>Bacteria</taxon>
        <taxon>Bacillati</taxon>
        <taxon>Bacillota</taxon>
        <taxon>Bacilli</taxon>
        <taxon>Bacillales</taxon>
        <taxon>Paenibacillaceae</taxon>
        <taxon>Paenibacillus</taxon>
    </lineage>
</organism>
<dbReference type="EMBL" id="CAJVCE010000054">
    <property type="protein sequence ID" value="CAG7659013.1"/>
    <property type="molecule type" value="Genomic_DNA"/>
</dbReference>
<dbReference type="InterPro" id="IPR000290">
    <property type="entry name" value="Colicin_pyocin"/>
</dbReference>
<name>A0ABM8VV04_9BACL</name>
<proteinExistence type="predicted"/>